<dbReference type="InterPro" id="IPR051677">
    <property type="entry name" value="AfsR-DnrI-RedD_regulator"/>
</dbReference>
<dbReference type="EMBL" id="LVHI01000038">
    <property type="protein sequence ID" value="OAK51568.1"/>
    <property type="molecule type" value="Genomic_DNA"/>
</dbReference>
<dbReference type="SMART" id="SM00862">
    <property type="entry name" value="Trans_reg_C"/>
    <property type="match status" value="1"/>
</dbReference>
<organism evidence="7 8">
    <name type="scientific">Rhodococcoides kyotonense</name>
    <dbReference type="NCBI Taxonomy" id="398843"/>
    <lineage>
        <taxon>Bacteria</taxon>
        <taxon>Bacillati</taxon>
        <taxon>Actinomycetota</taxon>
        <taxon>Actinomycetes</taxon>
        <taxon>Mycobacteriales</taxon>
        <taxon>Nocardiaceae</taxon>
        <taxon>Rhodococcoides</taxon>
    </lineage>
</organism>
<keyword evidence="3 5" id="KW-0238">DNA-binding</keyword>
<dbReference type="InterPro" id="IPR011990">
    <property type="entry name" value="TPR-like_helical_dom_sf"/>
</dbReference>
<dbReference type="Pfam" id="PF00486">
    <property type="entry name" value="Trans_reg_C"/>
    <property type="match status" value="1"/>
</dbReference>
<dbReference type="Gene3D" id="1.10.10.10">
    <property type="entry name" value="Winged helix-like DNA-binding domain superfamily/Winged helix DNA-binding domain"/>
    <property type="match status" value="1"/>
</dbReference>
<name>A0A177Y8V1_9NOCA</name>
<keyword evidence="2" id="KW-0805">Transcription regulation</keyword>
<evidence type="ECO:0000313" key="8">
    <source>
        <dbReference type="Proteomes" id="UP000077519"/>
    </source>
</evidence>
<dbReference type="Pfam" id="PF13191">
    <property type="entry name" value="AAA_16"/>
    <property type="match status" value="1"/>
</dbReference>
<dbReference type="Gene3D" id="3.40.50.300">
    <property type="entry name" value="P-loop containing nucleotide triphosphate hydrolases"/>
    <property type="match status" value="1"/>
</dbReference>
<accession>A0A177Y8V1</accession>
<dbReference type="RefSeq" id="WP_068430875.1">
    <property type="nucleotide sequence ID" value="NZ_LVHI01000038.1"/>
</dbReference>
<dbReference type="InterPro" id="IPR036388">
    <property type="entry name" value="WH-like_DNA-bd_sf"/>
</dbReference>
<evidence type="ECO:0000256" key="3">
    <source>
        <dbReference type="ARBA" id="ARBA00023125"/>
    </source>
</evidence>
<dbReference type="Pfam" id="PF03704">
    <property type="entry name" value="BTAD"/>
    <property type="match status" value="1"/>
</dbReference>
<feature type="DNA-binding region" description="OmpR/PhoB-type" evidence="5">
    <location>
        <begin position="1"/>
        <end position="103"/>
    </location>
</feature>
<dbReference type="InterPro" id="IPR001867">
    <property type="entry name" value="OmpR/PhoB-type_DNA-bd"/>
</dbReference>
<dbReference type="InterPro" id="IPR027417">
    <property type="entry name" value="P-loop_NTPase"/>
</dbReference>
<dbReference type="SMART" id="SM01043">
    <property type="entry name" value="BTAD"/>
    <property type="match status" value="1"/>
</dbReference>
<evidence type="ECO:0000256" key="4">
    <source>
        <dbReference type="ARBA" id="ARBA00023163"/>
    </source>
</evidence>
<gene>
    <name evidence="7" type="ORF">A3K89_11635</name>
</gene>
<comment type="caution">
    <text evidence="7">The sequence shown here is derived from an EMBL/GenBank/DDBJ whole genome shotgun (WGS) entry which is preliminary data.</text>
</comment>
<dbReference type="AlphaFoldDB" id="A0A177Y8V1"/>
<dbReference type="PANTHER" id="PTHR35807">
    <property type="entry name" value="TRANSCRIPTIONAL REGULATOR REDD-RELATED"/>
    <property type="match status" value="1"/>
</dbReference>
<evidence type="ECO:0000313" key="7">
    <source>
        <dbReference type="EMBL" id="OAK51568.1"/>
    </source>
</evidence>
<evidence type="ECO:0000256" key="1">
    <source>
        <dbReference type="ARBA" id="ARBA00005820"/>
    </source>
</evidence>
<dbReference type="PANTHER" id="PTHR35807:SF1">
    <property type="entry name" value="TRANSCRIPTIONAL REGULATOR REDD"/>
    <property type="match status" value="1"/>
</dbReference>
<feature type="domain" description="OmpR/PhoB-type" evidence="6">
    <location>
        <begin position="1"/>
        <end position="103"/>
    </location>
</feature>
<proteinExistence type="inferred from homology"/>
<keyword evidence="4" id="KW-0804">Transcription</keyword>
<sequence>MSTSHPLSIHVLGPLRALRDGNVVDLAGPGRRAVLTRLALAKGAVVSTDLLIEDLWSGEPPPKALAALQVHVSNLRRVLEPERLPRTPATILISSSPGYALNLPAHAVDAWHFESLLTDALRITAHDERLAILDTALGVWAGRPYQEVADTSWAAPEIARLDELHRTTVEERARTLLELGEPPTAVITALIHHVAENPGRERPAHLLALAQYRAGRQGDALDTIGRARTYLANELGIDPGSELRTLEADILAQSPHLEAPRRVDAPALRPKTPAAQRRINCRPDETETVLTIATTVAAGQVEVVWVGGEPGQGKTTLASNVVEQLRSDGWATAWGRCREVDGTPPGWPWADIAAALSQQFPMPSTIEKQLLPLMSNVESIAVGPFWLSKTLADYLALVADNSPVAVILDDCHRADELTMQTLRHLLAALASVKVLVVATFRSSEVSAELDTTWAATAGAGSTKIHLTGLSAAGVAEVARHSGYTEANPDVLQILSERTDGNPLFVREFARLILSEGSDVALSAVPDTIGDVLRRRITRLPGESVTTLRRASVLGRDVDLGVLASMGERSEDALLDALEPAVLAGLLIEPSPDRLRFTHALVRDTLYGELPLMRRTRLHGATLRVLADRTPNDHAALAHHAILSATPSTAVDVLPYAVDAARRYESLGSHREALALWRSAATLHAQAVDASPSSLLEVLAPLVGSLARAGDTTTARTERQRAIDIASGIGRPELIAALTSWNAPVVWSIRSEVDIDRAVVDHIESALDTDDLAPRDRALLLVALVFEIEGDDTDETIAAATEAVDLARATGDSAVLCRALNALGYIALGPDLADRLPSIADELLTAADGDAAFTSLAYYYAFLAHCAATELDAAESSAAAAIQHASGHQLGEMLGVLQIYEAASKIMVGNTDAALAEYAAIAEHMVAGGNAVAYFIAMIGRLGVATYLDDLSPMVDELSAVESMRPHSLRLPLIVALLDRGDVEQARQLWSDARPYPRDYYWLGMTTYSAHAAARLGDIDASRRIHDELLPFAGRIGGLNSGAFYAGPVDFALAATAKLLGDTTAAEEFERSGDRLIESLRRRGSR</sequence>
<evidence type="ECO:0000259" key="6">
    <source>
        <dbReference type="PROSITE" id="PS51755"/>
    </source>
</evidence>
<reference evidence="7 8" key="1">
    <citation type="submission" date="2016-03" db="EMBL/GenBank/DDBJ databases">
        <title>Genome sequence of Rhodococcus kyotonensis KB10.</title>
        <authorList>
            <person name="Jeong H."/>
            <person name="Hong C.E."/>
            <person name="Jo S.H."/>
            <person name="Park J.M."/>
        </authorList>
    </citation>
    <scope>NUCLEOTIDE SEQUENCE [LARGE SCALE GENOMIC DNA]</scope>
    <source>
        <strain evidence="7 8">KB10</strain>
    </source>
</reference>
<dbReference type="Gene3D" id="1.25.40.10">
    <property type="entry name" value="Tetratricopeptide repeat domain"/>
    <property type="match status" value="1"/>
</dbReference>
<dbReference type="InterPro" id="IPR016032">
    <property type="entry name" value="Sig_transdc_resp-reg_C-effctor"/>
</dbReference>
<dbReference type="GO" id="GO:0003677">
    <property type="term" value="F:DNA binding"/>
    <property type="evidence" value="ECO:0007669"/>
    <property type="project" value="UniProtKB-UniRule"/>
</dbReference>
<dbReference type="SUPFAM" id="SSF48452">
    <property type="entry name" value="TPR-like"/>
    <property type="match status" value="1"/>
</dbReference>
<dbReference type="GO" id="GO:0000160">
    <property type="term" value="P:phosphorelay signal transduction system"/>
    <property type="evidence" value="ECO:0007669"/>
    <property type="project" value="InterPro"/>
</dbReference>
<dbReference type="InterPro" id="IPR041664">
    <property type="entry name" value="AAA_16"/>
</dbReference>
<evidence type="ECO:0000256" key="5">
    <source>
        <dbReference type="PROSITE-ProRule" id="PRU01091"/>
    </source>
</evidence>
<dbReference type="CDD" id="cd15831">
    <property type="entry name" value="BTAD"/>
    <property type="match status" value="1"/>
</dbReference>
<evidence type="ECO:0000256" key="2">
    <source>
        <dbReference type="ARBA" id="ARBA00023015"/>
    </source>
</evidence>
<dbReference type="PROSITE" id="PS51755">
    <property type="entry name" value="OMPR_PHOB"/>
    <property type="match status" value="1"/>
</dbReference>
<dbReference type="SUPFAM" id="SSF52540">
    <property type="entry name" value="P-loop containing nucleoside triphosphate hydrolases"/>
    <property type="match status" value="1"/>
</dbReference>
<comment type="similarity">
    <text evidence="1">Belongs to the AfsR/DnrI/RedD regulatory family.</text>
</comment>
<dbReference type="SUPFAM" id="SSF46894">
    <property type="entry name" value="C-terminal effector domain of the bipartite response regulators"/>
    <property type="match status" value="1"/>
</dbReference>
<dbReference type="GO" id="GO:0006355">
    <property type="term" value="P:regulation of DNA-templated transcription"/>
    <property type="evidence" value="ECO:0007669"/>
    <property type="project" value="InterPro"/>
</dbReference>
<dbReference type="Proteomes" id="UP000077519">
    <property type="component" value="Unassembled WGS sequence"/>
</dbReference>
<dbReference type="InterPro" id="IPR005158">
    <property type="entry name" value="BTAD"/>
</dbReference>
<protein>
    <recommendedName>
        <fullName evidence="6">OmpR/PhoB-type domain-containing protein</fullName>
    </recommendedName>
</protein>
<keyword evidence="8" id="KW-1185">Reference proteome</keyword>